<dbReference type="Proteomes" id="UP000297703">
    <property type="component" value="Unassembled WGS sequence"/>
</dbReference>
<dbReference type="EMBL" id="QXTE01000236">
    <property type="protein sequence ID" value="TFK01212.1"/>
    <property type="molecule type" value="Genomic_DNA"/>
</dbReference>
<organism evidence="1 2">
    <name type="scientific">Platysternon megacephalum</name>
    <name type="common">big-headed turtle</name>
    <dbReference type="NCBI Taxonomy" id="55544"/>
    <lineage>
        <taxon>Eukaryota</taxon>
        <taxon>Metazoa</taxon>
        <taxon>Chordata</taxon>
        <taxon>Craniata</taxon>
        <taxon>Vertebrata</taxon>
        <taxon>Euteleostomi</taxon>
        <taxon>Archelosauria</taxon>
        <taxon>Testudinata</taxon>
        <taxon>Testudines</taxon>
        <taxon>Cryptodira</taxon>
        <taxon>Durocryptodira</taxon>
        <taxon>Testudinoidea</taxon>
        <taxon>Platysternidae</taxon>
        <taxon>Platysternon</taxon>
    </lineage>
</organism>
<protein>
    <submittedName>
        <fullName evidence="1">Phosphatidylcholine-sterol acyltransferase</fullName>
    </submittedName>
</protein>
<keyword evidence="1" id="KW-0808">Transferase</keyword>
<dbReference type="GO" id="GO:0016746">
    <property type="term" value="F:acyltransferase activity"/>
    <property type="evidence" value="ECO:0007669"/>
    <property type="project" value="UniProtKB-KW"/>
</dbReference>
<evidence type="ECO:0000313" key="2">
    <source>
        <dbReference type="Proteomes" id="UP000297703"/>
    </source>
</evidence>
<keyword evidence="2" id="KW-1185">Reference proteome</keyword>
<reference evidence="1 2" key="1">
    <citation type="submission" date="2019-04" db="EMBL/GenBank/DDBJ databases">
        <title>Draft genome of the big-headed turtle Platysternon megacephalum.</title>
        <authorList>
            <person name="Gong S."/>
        </authorList>
    </citation>
    <scope>NUCLEOTIDE SEQUENCE [LARGE SCALE GENOMIC DNA]</scope>
    <source>
        <strain evidence="1">DO16091913</strain>
        <tissue evidence="1">Muscle</tissue>
    </source>
</reference>
<name>A0A4D9DYL3_9SAUR</name>
<proteinExistence type="predicted"/>
<accession>A0A4D9DYL3</accession>
<dbReference type="AlphaFoldDB" id="A0A4D9DYL3"/>
<sequence>MQRSQTHLPICAETNKVSVRWTNGWMEGEGRHWGASPHSTCPTNYPLNICDPAFYWGRYHSHSCSFQPDTAGREMLGGVMPEINKPTPLTIAAGVAGTMGRG</sequence>
<reference evidence="1 2" key="2">
    <citation type="submission" date="2019-04" db="EMBL/GenBank/DDBJ databases">
        <title>The genome sequence of big-headed turtle.</title>
        <authorList>
            <person name="Gong S."/>
        </authorList>
    </citation>
    <scope>NUCLEOTIDE SEQUENCE [LARGE SCALE GENOMIC DNA]</scope>
    <source>
        <strain evidence="1">DO16091913</strain>
        <tissue evidence="1">Muscle</tissue>
    </source>
</reference>
<keyword evidence="1" id="KW-0012">Acyltransferase</keyword>
<comment type="caution">
    <text evidence="1">The sequence shown here is derived from an EMBL/GenBank/DDBJ whole genome shotgun (WGS) entry which is preliminary data.</text>
</comment>
<gene>
    <name evidence="1" type="ORF">DR999_PMT16589</name>
</gene>
<evidence type="ECO:0000313" key="1">
    <source>
        <dbReference type="EMBL" id="TFK01212.1"/>
    </source>
</evidence>